<evidence type="ECO:0000256" key="2">
    <source>
        <dbReference type="ARBA" id="ARBA00022527"/>
    </source>
</evidence>
<dbReference type="InterPro" id="IPR011009">
    <property type="entry name" value="Kinase-like_dom_sf"/>
</dbReference>
<dbReference type="CDD" id="cd11651">
    <property type="entry name" value="YPK1_N_like"/>
    <property type="match status" value="1"/>
</dbReference>
<dbReference type="Proteomes" id="UP000238274">
    <property type="component" value="Unassembled WGS sequence"/>
</dbReference>
<keyword evidence="3" id="KW-0597">Phosphoprotein</keyword>
<keyword evidence="7 10" id="KW-0067">ATP-binding</keyword>
<dbReference type="PANTHER" id="PTHR24351">
    <property type="entry name" value="RIBOSOMAL PROTEIN S6 KINASE"/>
    <property type="match status" value="1"/>
</dbReference>
<dbReference type="Pfam" id="PF00433">
    <property type="entry name" value="Pkinase_C"/>
    <property type="match status" value="1"/>
</dbReference>
<comment type="catalytic activity">
    <reaction evidence="8">
        <text>L-threonyl-[protein] + ATP = O-phospho-L-threonyl-[protein] + ADP + H(+)</text>
        <dbReference type="Rhea" id="RHEA:46608"/>
        <dbReference type="Rhea" id="RHEA-COMP:11060"/>
        <dbReference type="Rhea" id="RHEA-COMP:11605"/>
        <dbReference type="ChEBI" id="CHEBI:15378"/>
        <dbReference type="ChEBI" id="CHEBI:30013"/>
        <dbReference type="ChEBI" id="CHEBI:30616"/>
        <dbReference type="ChEBI" id="CHEBI:61977"/>
        <dbReference type="ChEBI" id="CHEBI:456216"/>
        <dbReference type="EC" id="2.7.11.1"/>
    </reaction>
</comment>
<accession>A0A2S4WNS2</accession>
<feature type="compositionally biased region" description="Polar residues" evidence="11">
    <location>
        <begin position="439"/>
        <end position="454"/>
    </location>
</feature>
<dbReference type="EMBL" id="PKSM01000001">
    <property type="protein sequence ID" value="POW23431.1"/>
    <property type="molecule type" value="Genomic_DNA"/>
</dbReference>
<dbReference type="AlphaFoldDB" id="A0A2S4WNS2"/>
<organism evidence="13 14">
    <name type="scientific">Puccinia striiformis</name>
    <dbReference type="NCBI Taxonomy" id="27350"/>
    <lineage>
        <taxon>Eukaryota</taxon>
        <taxon>Fungi</taxon>
        <taxon>Dikarya</taxon>
        <taxon>Basidiomycota</taxon>
        <taxon>Pucciniomycotina</taxon>
        <taxon>Pucciniomycetes</taxon>
        <taxon>Pucciniales</taxon>
        <taxon>Pucciniaceae</taxon>
        <taxon>Puccinia</taxon>
    </lineage>
</organism>
<keyword evidence="14" id="KW-1185">Reference proteome</keyword>
<evidence type="ECO:0000256" key="4">
    <source>
        <dbReference type="ARBA" id="ARBA00022679"/>
    </source>
</evidence>
<evidence type="ECO:0000256" key="1">
    <source>
        <dbReference type="ARBA" id="ARBA00012513"/>
    </source>
</evidence>
<evidence type="ECO:0000256" key="3">
    <source>
        <dbReference type="ARBA" id="ARBA00022553"/>
    </source>
</evidence>
<dbReference type="InterPro" id="IPR017892">
    <property type="entry name" value="Pkinase_C"/>
</dbReference>
<dbReference type="GO" id="GO:0005524">
    <property type="term" value="F:ATP binding"/>
    <property type="evidence" value="ECO:0007669"/>
    <property type="project" value="UniProtKB-UniRule"/>
</dbReference>
<dbReference type="OrthoDB" id="63267at2759"/>
<evidence type="ECO:0000313" key="14">
    <source>
        <dbReference type="Proteomes" id="UP000238274"/>
    </source>
</evidence>
<evidence type="ECO:0000256" key="6">
    <source>
        <dbReference type="ARBA" id="ARBA00022777"/>
    </source>
</evidence>
<reference evidence="14" key="2">
    <citation type="journal article" date="2018" name="BMC Genomics">
        <title>Genomic insights into host adaptation between the wheat stripe rust pathogen (Puccinia striiformis f. sp. tritici) and the barley stripe rust pathogen (Puccinia striiformis f. sp. hordei).</title>
        <authorList>
            <person name="Xia C."/>
            <person name="Wang M."/>
            <person name="Yin C."/>
            <person name="Cornejo O.E."/>
            <person name="Hulbert S.H."/>
            <person name="Chen X."/>
        </authorList>
    </citation>
    <scope>NUCLEOTIDE SEQUENCE [LARGE SCALE GENOMIC DNA]</scope>
    <source>
        <strain evidence="14">93TX-2</strain>
    </source>
</reference>
<name>A0A2S4WNS2_9BASI</name>
<evidence type="ECO:0000256" key="10">
    <source>
        <dbReference type="PROSITE-ProRule" id="PRU10141"/>
    </source>
</evidence>
<protein>
    <recommendedName>
        <fullName evidence="1">non-specific serine/threonine protein kinase</fullName>
        <ecNumber evidence="1">2.7.11.1</ecNumber>
    </recommendedName>
</protein>
<evidence type="ECO:0000256" key="8">
    <source>
        <dbReference type="ARBA" id="ARBA00047899"/>
    </source>
</evidence>
<keyword evidence="6" id="KW-0418">Kinase</keyword>
<dbReference type="FunFam" id="3.30.200.20:FF:000048">
    <property type="entry name" value="Non-specific serine/threonine protein kinase"/>
    <property type="match status" value="1"/>
</dbReference>
<dbReference type="InterPro" id="IPR000719">
    <property type="entry name" value="Prot_kinase_dom"/>
</dbReference>
<feature type="binding site" evidence="10">
    <location>
        <position position="275"/>
    </location>
    <ligand>
        <name>ATP</name>
        <dbReference type="ChEBI" id="CHEBI:30616"/>
    </ligand>
</feature>
<dbReference type="SUPFAM" id="SSF56112">
    <property type="entry name" value="Protein kinase-like (PK-like)"/>
    <property type="match status" value="1"/>
</dbReference>
<evidence type="ECO:0000256" key="5">
    <source>
        <dbReference type="ARBA" id="ARBA00022741"/>
    </source>
</evidence>
<evidence type="ECO:0000256" key="11">
    <source>
        <dbReference type="SAM" id="MobiDB-lite"/>
    </source>
</evidence>
<comment type="catalytic activity">
    <reaction evidence="9">
        <text>L-seryl-[protein] + ATP = O-phospho-L-seryl-[protein] + ADP + H(+)</text>
        <dbReference type="Rhea" id="RHEA:17989"/>
        <dbReference type="Rhea" id="RHEA-COMP:9863"/>
        <dbReference type="Rhea" id="RHEA-COMP:11604"/>
        <dbReference type="ChEBI" id="CHEBI:15378"/>
        <dbReference type="ChEBI" id="CHEBI:29999"/>
        <dbReference type="ChEBI" id="CHEBI:30616"/>
        <dbReference type="ChEBI" id="CHEBI:83421"/>
        <dbReference type="ChEBI" id="CHEBI:456216"/>
        <dbReference type="EC" id="2.7.11.1"/>
    </reaction>
</comment>
<dbReference type="Gene3D" id="3.30.200.20">
    <property type="entry name" value="Phosphorylase Kinase, domain 1"/>
    <property type="match status" value="1"/>
</dbReference>
<reference evidence="13 14" key="1">
    <citation type="submission" date="2017-12" db="EMBL/GenBank/DDBJ databases">
        <title>Gene loss provides genomic basis for host adaptation in cereal stripe rust fungi.</title>
        <authorList>
            <person name="Xia C."/>
        </authorList>
    </citation>
    <scope>NUCLEOTIDE SEQUENCE [LARGE SCALE GENOMIC DNA]</scope>
    <source>
        <strain evidence="13 14">93TX-2</strain>
    </source>
</reference>
<feature type="region of interest" description="Disordered" evidence="11">
    <location>
        <begin position="439"/>
        <end position="486"/>
    </location>
</feature>
<dbReference type="GO" id="GO:0004674">
    <property type="term" value="F:protein serine/threonine kinase activity"/>
    <property type="evidence" value="ECO:0007669"/>
    <property type="project" value="UniProtKB-KW"/>
</dbReference>
<dbReference type="PROSITE" id="PS50011">
    <property type="entry name" value="PROTEIN_KINASE_DOM"/>
    <property type="match status" value="1"/>
</dbReference>
<evidence type="ECO:0000256" key="7">
    <source>
        <dbReference type="ARBA" id="ARBA00022840"/>
    </source>
</evidence>
<keyword evidence="4" id="KW-0808">Transferase</keyword>
<dbReference type="VEuPathDB" id="FungiDB:PSTT_05002"/>
<dbReference type="SMART" id="SM00220">
    <property type="entry name" value="S_TKc"/>
    <property type="match status" value="1"/>
</dbReference>
<dbReference type="PROSITE" id="PS00107">
    <property type="entry name" value="PROTEIN_KINASE_ATP"/>
    <property type="match status" value="1"/>
</dbReference>
<evidence type="ECO:0000256" key="9">
    <source>
        <dbReference type="ARBA" id="ARBA00048679"/>
    </source>
</evidence>
<sequence>MGSTSLEPELKEATNSLKQTPPPSSDAVTAVQGGQTSNEVVSVASKPSVIIKPSENRAGTGGTLSITIIEAEGLSVPSGIDLPDIVQRAVVENPQVGSLTVGSLAESQPTNGDRKANREGIHRKYNWWLPYLVLEFDKNEVLVEALGGTIDFPVWMYKADFDVSRASEITLSTYLRTSPHGSEKTDMGDDIFLGGLNFQPSFDTQSLIDAWHEANTGNGTGRFHLQVAFKPSKNTQLTIESFELLQVIGKGSFGKVMQVRKKDTGRIYAMKTIRKAHIVSRSEVTHTLAERTVLGQVNNPFIVPLKFSFQNSEKLYLVLSSSFQESKAEPSVASAIDTSNFDSEFTSEAPMDSVVEDSHLSETVQQQFMSRVHLQPHRKLHGRRKRPIELGVIRKPGRAAMDGWVSRNHMQLSEAWADDDIDFSELDQYLRGQISLPLSSAEPSHQKPPATSVSIPAKFCPDSSNDANTRRRGQHMKSPVSHRGIHTGVSDSLFKQKTYSHKNDDILGKASEAIVTPSANMGHSGKDTPEQVMSPPRETWYFTNKDMGLTPNDSFDFSGNELSSHFHTPHIKLATNPQMNHLPAAVGPQTNDQLDPMDDQIGLQQKITIYREAPKSIKAARENSLLIIDPVWPSGVETSCAHCKDDVIDTRKFQQPLDLTQSDDMFPSSIRGPHIHPNCWEEYIALLADSGENLIESRMNMQIFRTSHPTMIAHNLNGEQEQKSQNHSPIVTICNHTPQEPNMPNIFFKRKIDTNLGCSLNPKRKQGSYVPYSIHSDFLHTVSSEEQTYLLNNPSKSTIQEVEPKEMVMEVRTPTSYKPRPQETSNHICISLGSTGKKAKCELPRLIFDLKKLDSPNISPEHLARLKKMIHLIDPLHGGKIQMKLREMMGVVSGGKRKSTVVRTGELSSSTKKAMWTQGKKVFYDNVHIWLKYWEDQTGNNFKTFSTEHLPSSYRKIFPMFLFYVEMIITIVKDPKEGHLEYVQKLRKASECFAQLAARTDGEHFKKHDKQSVENRRALLETQIRRGKGSQYGFLWVCLDFWLAEEDSNLWPDEEVVLVKFDNHCKGLFNSIFSFSIINLTEHYAVLINGNPGLVYPILS</sequence>
<dbReference type="VEuPathDB" id="FungiDB:PSTT_05003"/>
<keyword evidence="5 10" id="KW-0547">Nucleotide-binding</keyword>
<dbReference type="EC" id="2.7.11.1" evidence="1"/>
<reference evidence="14" key="3">
    <citation type="journal article" date="2018" name="Mol. Plant Microbe Interact.">
        <title>Genome sequence resources for the wheat stripe rust pathogen (Puccinia striiformis f. sp. tritici) and the barley stripe rust pathogen (Puccinia striiformis f. sp. hordei).</title>
        <authorList>
            <person name="Xia C."/>
            <person name="Wang M."/>
            <person name="Yin C."/>
            <person name="Cornejo O.E."/>
            <person name="Hulbert S.H."/>
            <person name="Chen X."/>
        </authorList>
    </citation>
    <scope>NUCLEOTIDE SEQUENCE [LARGE SCALE GENOMIC DNA]</scope>
    <source>
        <strain evidence="14">93TX-2</strain>
    </source>
</reference>
<feature type="region of interest" description="Disordered" evidence="11">
    <location>
        <begin position="1"/>
        <end position="39"/>
    </location>
</feature>
<keyword evidence="2" id="KW-0723">Serine/threonine-protein kinase</keyword>
<dbReference type="InterPro" id="IPR017441">
    <property type="entry name" value="Protein_kinase_ATP_BS"/>
</dbReference>
<evidence type="ECO:0000313" key="13">
    <source>
        <dbReference type="EMBL" id="POW23431.1"/>
    </source>
</evidence>
<evidence type="ECO:0000259" key="12">
    <source>
        <dbReference type="PROSITE" id="PS50011"/>
    </source>
</evidence>
<dbReference type="VEuPathDB" id="FungiDB:PSHT_00162"/>
<proteinExistence type="predicted"/>
<feature type="domain" description="Protein kinase" evidence="12">
    <location>
        <begin position="242"/>
        <end position="541"/>
    </location>
</feature>
<comment type="caution">
    <text evidence="13">The sequence shown here is derived from an EMBL/GenBank/DDBJ whole genome shotgun (WGS) entry which is preliminary data.</text>
</comment>
<gene>
    <name evidence="13" type="ORF">PSHT_00162</name>
</gene>
<dbReference type="Pfam" id="PF00069">
    <property type="entry name" value="Pkinase"/>
    <property type="match status" value="1"/>
</dbReference>